<protein>
    <submittedName>
        <fullName evidence="1">Uncharacterized protein</fullName>
    </submittedName>
</protein>
<keyword evidence="2" id="KW-1185">Reference proteome</keyword>
<dbReference type="InParanoid" id="A0A0H2RR82"/>
<organism evidence="1 2">
    <name type="scientific">Schizopora paradoxa</name>
    <dbReference type="NCBI Taxonomy" id="27342"/>
    <lineage>
        <taxon>Eukaryota</taxon>
        <taxon>Fungi</taxon>
        <taxon>Dikarya</taxon>
        <taxon>Basidiomycota</taxon>
        <taxon>Agaricomycotina</taxon>
        <taxon>Agaricomycetes</taxon>
        <taxon>Hymenochaetales</taxon>
        <taxon>Schizoporaceae</taxon>
        <taxon>Schizopora</taxon>
    </lineage>
</organism>
<dbReference type="Proteomes" id="UP000053477">
    <property type="component" value="Unassembled WGS sequence"/>
</dbReference>
<dbReference type="AlphaFoldDB" id="A0A0H2RR82"/>
<gene>
    <name evidence="1" type="ORF">SCHPADRAFT_941676</name>
</gene>
<proteinExistence type="predicted"/>
<accession>A0A0H2RR82</accession>
<dbReference type="EMBL" id="KQ085989">
    <property type="protein sequence ID" value="KLO11948.1"/>
    <property type="molecule type" value="Genomic_DNA"/>
</dbReference>
<evidence type="ECO:0000313" key="2">
    <source>
        <dbReference type="Proteomes" id="UP000053477"/>
    </source>
</evidence>
<name>A0A0H2RR82_9AGAM</name>
<reference evidence="1 2" key="1">
    <citation type="submission" date="2015-04" db="EMBL/GenBank/DDBJ databases">
        <title>Complete genome sequence of Schizopora paradoxa KUC8140, a cosmopolitan wood degrader in East Asia.</title>
        <authorList>
            <consortium name="DOE Joint Genome Institute"/>
            <person name="Min B."/>
            <person name="Park H."/>
            <person name="Jang Y."/>
            <person name="Kim J.-J."/>
            <person name="Kim K.H."/>
            <person name="Pangilinan J."/>
            <person name="Lipzen A."/>
            <person name="Riley R."/>
            <person name="Grigoriev I.V."/>
            <person name="Spatafora J.W."/>
            <person name="Choi I.-G."/>
        </authorList>
    </citation>
    <scope>NUCLEOTIDE SEQUENCE [LARGE SCALE GENOMIC DNA]</scope>
    <source>
        <strain evidence="1 2">KUC8140</strain>
    </source>
</reference>
<sequence length="165" mass="19275">MAISESLPEVRESTTKSLTVEGNRFDILYNKAFIEECTLRRYNPNGGYSDLINDAKNVLKALKSAIHNIHLQKQQGSVSMQQGEKYRYEVQGWGLLEATGLSTVRFFKVKELRYMGEHDQVLTFYYNATTRTVQNIEVWTEYTRFLKDSWEMFKFARGSRTLYEA</sequence>
<evidence type="ECO:0000313" key="1">
    <source>
        <dbReference type="EMBL" id="KLO11948.1"/>
    </source>
</evidence>